<dbReference type="InterPro" id="IPR006680">
    <property type="entry name" value="Amidohydro-rel"/>
</dbReference>
<dbReference type="EMBL" id="CP000473">
    <property type="protein sequence ID" value="ABJ83438.1"/>
    <property type="molecule type" value="Genomic_DNA"/>
</dbReference>
<dbReference type="GO" id="GO:0016787">
    <property type="term" value="F:hydrolase activity"/>
    <property type="evidence" value="ECO:0007669"/>
    <property type="project" value="UniProtKB-KW"/>
</dbReference>
<dbReference type="PANTHER" id="PTHR21240:SF28">
    <property type="entry name" value="ISO-OROTATE DECARBOXYLASE (EUROFUNG)"/>
    <property type="match status" value="1"/>
</dbReference>
<protein>
    <submittedName>
        <fullName evidence="3">Amidohydrolase 2</fullName>
    </submittedName>
</protein>
<proteinExistence type="predicted"/>
<dbReference type="AlphaFoldDB" id="Q024Y8"/>
<dbReference type="Pfam" id="PF04909">
    <property type="entry name" value="Amidohydro_2"/>
    <property type="match status" value="1"/>
</dbReference>
<sequence>MADAHVHFFSRNFFATLAAQCGKTAEEVATATGWALPSEDPVELARTWVAELDAQGVSRAALIASVPDDEASVEAAVSAFPDRFFGYFMVNPLEEAAVERVQIAMRCGLHAVCLFPAMHRYSIHDPRAEAILKAVAGYRGRAVFVHCGVLTVGVRKKLGLASPFDMRFSNPLDLHGVALRYPQLKFILPHFGAGMLREALMLADLCPNVYLDTSSSNRWMRYEGLDLKTVFRRTMDVLGARRLLFGTDSSFLPRGWNFEIYEAQTRAFLDLGVSATDARLMLEGNLVEIFENA</sequence>
<accession>Q024Y8</accession>
<dbReference type="HOGENOM" id="CLU_044590_4_1_0"/>
<dbReference type="InParanoid" id="Q024Y8"/>
<dbReference type="GO" id="GO:0019748">
    <property type="term" value="P:secondary metabolic process"/>
    <property type="evidence" value="ECO:0007669"/>
    <property type="project" value="TreeGrafter"/>
</dbReference>
<dbReference type="GO" id="GO:0005737">
    <property type="term" value="C:cytoplasm"/>
    <property type="evidence" value="ECO:0007669"/>
    <property type="project" value="TreeGrafter"/>
</dbReference>
<keyword evidence="1" id="KW-0456">Lyase</keyword>
<organism evidence="3">
    <name type="scientific">Solibacter usitatus (strain Ellin6076)</name>
    <dbReference type="NCBI Taxonomy" id="234267"/>
    <lineage>
        <taxon>Bacteria</taxon>
        <taxon>Pseudomonadati</taxon>
        <taxon>Acidobacteriota</taxon>
        <taxon>Terriglobia</taxon>
        <taxon>Bryobacterales</taxon>
        <taxon>Solibacteraceae</taxon>
        <taxon>Candidatus Solibacter</taxon>
    </lineage>
</organism>
<dbReference type="Gene3D" id="3.20.20.140">
    <property type="entry name" value="Metal-dependent hydrolases"/>
    <property type="match status" value="1"/>
</dbReference>
<evidence type="ECO:0000259" key="2">
    <source>
        <dbReference type="Pfam" id="PF04909"/>
    </source>
</evidence>
<dbReference type="InterPro" id="IPR032465">
    <property type="entry name" value="ACMSD"/>
</dbReference>
<evidence type="ECO:0000313" key="3">
    <source>
        <dbReference type="EMBL" id="ABJ83438.1"/>
    </source>
</evidence>
<dbReference type="STRING" id="234267.Acid_2449"/>
<dbReference type="SUPFAM" id="SSF51556">
    <property type="entry name" value="Metallo-dependent hydrolases"/>
    <property type="match status" value="1"/>
</dbReference>
<keyword evidence="3" id="KW-0378">Hydrolase</keyword>
<dbReference type="InterPro" id="IPR032466">
    <property type="entry name" value="Metal_Hydrolase"/>
</dbReference>
<evidence type="ECO:0000256" key="1">
    <source>
        <dbReference type="ARBA" id="ARBA00023239"/>
    </source>
</evidence>
<name>Q024Y8_SOLUE</name>
<dbReference type="KEGG" id="sus:Acid_2449"/>
<reference evidence="3" key="1">
    <citation type="submission" date="2006-10" db="EMBL/GenBank/DDBJ databases">
        <title>Complete sequence of Solibacter usitatus Ellin6076.</title>
        <authorList>
            <consortium name="US DOE Joint Genome Institute"/>
            <person name="Copeland A."/>
            <person name="Lucas S."/>
            <person name="Lapidus A."/>
            <person name="Barry K."/>
            <person name="Detter J.C."/>
            <person name="Glavina del Rio T."/>
            <person name="Hammon N."/>
            <person name="Israni S."/>
            <person name="Dalin E."/>
            <person name="Tice H."/>
            <person name="Pitluck S."/>
            <person name="Thompson L.S."/>
            <person name="Brettin T."/>
            <person name="Bruce D."/>
            <person name="Han C."/>
            <person name="Tapia R."/>
            <person name="Gilna P."/>
            <person name="Schmutz J."/>
            <person name="Larimer F."/>
            <person name="Land M."/>
            <person name="Hauser L."/>
            <person name="Kyrpides N."/>
            <person name="Mikhailova N."/>
            <person name="Janssen P.H."/>
            <person name="Kuske C.R."/>
            <person name="Richardson P."/>
        </authorList>
    </citation>
    <scope>NUCLEOTIDE SEQUENCE</scope>
    <source>
        <strain evidence="3">Ellin6076</strain>
    </source>
</reference>
<feature type="domain" description="Amidohydrolase-related" evidence="2">
    <location>
        <begin position="3"/>
        <end position="285"/>
    </location>
</feature>
<dbReference type="GO" id="GO:0016831">
    <property type="term" value="F:carboxy-lyase activity"/>
    <property type="evidence" value="ECO:0007669"/>
    <property type="project" value="InterPro"/>
</dbReference>
<dbReference type="PANTHER" id="PTHR21240">
    <property type="entry name" value="2-AMINO-3-CARBOXYLMUCONATE-6-SEMIALDEHYDE DECARBOXYLASE"/>
    <property type="match status" value="1"/>
</dbReference>
<dbReference type="eggNOG" id="COG2159">
    <property type="taxonomic scope" value="Bacteria"/>
</dbReference>
<gene>
    <name evidence="3" type="ordered locus">Acid_2449</name>
</gene>